<keyword evidence="1" id="KW-0732">Signal</keyword>
<name>A0A6M2RAE6_MACNP</name>
<dbReference type="EMBL" id="MG783403">
    <property type="protein sequence ID" value="QBG05396.1"/>
    <property type="molecule type" value="mRNA"/>
</dbReference>
<organism evidence="2">
    <name type="scientific">Macrobrachium nipponense</name>
    <name type="common">Oriental river shrimp</name>
    <name type="synonym">Palaemon nipponensis</name>
    <dbReference type="NCBI Taxonomy" id="159736"/>
    <lineage>
        <taxon>Eukaryota</taxon>
        <taxon>Metazoa</taxon>
        <taxon>Ecdysozoa</taxon>
        <taxon>Arthropoda</taxon>
        <taxon>Crustacea</taxon>
        <taxon>Multicrustacea</taxon>
        <taxon>Malacostraca</taxon>
        <taxon>Eumalacostraca</taxon>
        <taxon>Eucarida</taxon>
        <taxon>Decapoda</taxon>
        <taxon>Pleocyemata</taxon>
        <taxon>Caridea</taxon>
        <taxon>Palaemonoidea</taxon>
        <taxon>Palaemonidae</taxon>
        <taxon>Macrobrachium</taxon>
    </lineage>
</organism>
<dbReference type="GeneID" id="135221763"/>
<accession>A0A6M2RAE6</accession>
<dbReference type="Pfam" id="PF07327">
    <property type="entry name" value="Neuroparsin"/>
    <property type="match status" value="1"/>
</dbReference>
<dbReference type="Gene3D" id="4.10.40.20">
    <property type="match status" value="1"/>
</dbReference>
<feature type="chain" id="PRO_5026886662" evidence="1">
    <location>
        <begin position="25"/>
        <end position="99"/>
    </location>
</feature>
<protein>
    <submittedName>
        <fullName evidence="2">Neuroparsin I</fullName>
    </submittedName>
</protein>
<dbReference type="AlphaFoldDB" id="A0A6M2RAE6"/>
<dbReference type="InterPro" id="IPR010850">
    <property type="entry name" value="Neuroparsin"/>
</dbReference>
<feature type="signal peptide" evidence="1">
    <location>
        <begin position="1"/>
        <end position="24"/>
    </location>
</feature>
<proteinExistence type="evidence at transcript level"/>
<dbReference type="RefSeq" id="XP_064115649.1">
    <property type="nucleotide sequence ID" value="XM_064259579.1"/>
</dbReference>
<sequence precursor="true">MKSFTAALLMSLFFVLLLLQNSEGAPRCTQHDRPPPEKCTYGTVLDWCRNEVCAKGPGETCGGHFWEQGKCGEGTFCSCGTCTGCSVITRRCFRSALVC</sequence>
<evidence type="ECO:0000313" key="2">
    <source>
        <dbReference type="EMBL" id="QBG05396.1"/>
    </source>
</evidence>
<dbReference type="KEGG" id="mnz:135221763"/>
<reference evidence="2" key="1">
    <citation type="submission" date="2018-01" db="EMBL/GenBank/DDBJ databases">
        <authorList>
            <person name="Shan D."/>
        </authorList>
    </citation>
    <scope>NUCLEOTIDE SEQUENCE</scope>
</reference>
<evidence type="ECO:0000256" key="1">
    <source>
        <dbReference type="SAM" id="SignalP"/>
    </source>
</evidence>